<dbReference type="GO" id="GO:0009279">
    <property type="term" value="C:cell outer membrane"/>
    <property type="evidence" value="ECO:0007669"/>
    <property type="project" value="UniProtKB-SubCell"/>
</dbReference>
<dbReference type="PANTHER" id="PTHR35093">
    <property type="entry name" value="OUTER MEMBRANE PROTEIN NMB0088-RELATED"/>
    <property type="match status" value="1"/>
</dbReference>
<gene>
    <name evidence="8" type="ORF">EV691_10257</name>
</gene>
<dbReference type="Proteomes" id="UP000295169">
    <property type="component" value="Unassembled WGS sequence"/>
</dbReference>
<dbReference type="SUPFAM" id="SSF56935">
    <property type="entry name" value="Porins"/>
    <property type="match status" value="1"/>
</dbReference>
<keyword evidence="3" id="KW-1134">Transmembrane beta strand</keyword>
<evidence type="ECO:0000256" key="6">
    <source>
        <dbReference type="ARBA" id="ARBA00023136"/>
    </source>
</evidence>
<accession>A0A4R1PR41</accession>
<keyword evidence="7" id="KW-0998">Cell outer membrane</keyword>
<dbReference type="AlphaFoldDB" id="A0A4R1PR41"/>
<proteinExistence type="inferred from homology"/>
<dbReference type="RefSeq" id="WP_278250241.1">
    <property type="nucleotide sequence ID" value="NZ_JBHLST010000003.1"/>
</dbReference>
<dbReference type="Gene3D" id="2.40.160.60">
    <property type="entry name" value="Outer membrane protein transport protein (OMPP1/FadL/TodX)"/>
    <property type="match status" value="1"/>
</dbReference>
<dbReference type="InterPro" id="IPR005017">
    <property type="entry name" value="OMPP1/FadL/TodX"/>
</dbReference>
<dbReference type="PANTHER" id="PTHR35093:SF8">
    <property type="entry name" value="OUTER MEMBRANE PROTEIN NMB0088-RELATED"/>
    <property type="match status" value="1"/>
</dbReference>
<evidence type="ECO:0000256" key="1">
    <source>
        <dbReference type="ARBA" id="ARBA00004571"/>
    </source>
</evidence>
<protein>
    <submittedName>
        <fullName evidence="8">Outer membrane protein transport protein (OMPP1/FadL/TodX)</fullName>
    </submittedName>
</protein>
<name>A0A4R1PR41_9GAMM</name>
<sequence>MCFACTGNYETFLAWQVRPDWLMLASIGWQDWSEFGAVGVEIDSANPQSFSVEREYKYIWYLSLGLQHRINARLRWNAGIGYDSSAVDDRDRTLDNPMNETWRLATGFNYRPGDMEVDQQRRSTDVRTFGEYSNAALHIIAGGVV</sequence>
<comment type="subcellular location">
    <subcellularLocation>
        <location evidence="1">Cell outer membrane</location>
        <topology evidence="1">Multi-pass membrane protein</topology>
    </subcellularLocation>
</comment>
<evidence type="ECO:0000256" key="4">
    <source>
        <dbReference type="ARBA" id="ARBA00022692"/>
    </source>
</evidence>
<keyword evidence="6" id="KW-0472">Membrane</keyword>
<keyword evidence="5" id="KW-0732">Signal</keyword>
<dbReference type="EMBL" id="SMMU01000002">
    <property type="protein sequence ID" value="TCL34084.1"/>
    <property type="molecule type" value="Genomic_DNA"/>
</dbReference>
<comment type="caution">
    <text evidence="8">The sequence shown here is derived from an EMBL/GenBank/DDBJ whole genome shotgun (WGS) entry which is preliminary data.</text>
</comment>
<dbReference type="Pfam" id="PF03349">
    <property type="entry name" value="Toluene_X"/>
    <property type="match status" value="1"/>
</dbReference>
<evidence type="ECO:0000256" key="5">
    <source>
        <dbReference type="ARBA" id="ARBA00022729"/>
    </source>
</evidence>
<organism evidence="8 9">
    <name type="scientific">Azotobacter chroococcum</name>
    <dbReference type="NCBI Taxonomy" id="353"/>
    <lineage>
        <taxon>Bacteria</taxon>
        <taxon>Pseudomonadati</taxon>
        <taxon>Pseudomonadota</taxon>
        <taxon>Gammaproteobacteria</taxon>
        <taxon>Pseudomonadales</taxon>
        <taxon>Pseudomonadaceae</taxon>
        <taxon>Azotobacter</taxon>
    </lineage>
</organism>
<reference evidence="8 9" key="1">
    <citation type="submission" date="2019-03" db="EMBL/GenBank/DDBJ databases">
        <title>Genomic Encyclopedia of Type Strains, Phase IV (KMG-IV): sequencing the most valuable type-strain genomes for metagenomic binning, comparative biology and taxonomic classification.</title>
        <authorList>
            <person name="Goeker M."/>
        </authorList>
    </citation>
    <scope>NUCLEOTIDE SEQUENCE [LARGE SCALE GENOMIC DNA]</scope>
    <source>
        <strain evidence="8 9">DSM 2286</strain>
    </source>
</reference>
<evidence type="ECO:0000256" key="2">
    <source>
        <dbReference type="ARBA" id="ARBA00008163"/>
    </source>
</evidence>
<evidence type="ECO:0000256" key="3">
    <source>
        <dbReference type="ARBA" id="ARBA00022452"/>
    </source>
</evidence>
<evidence type="ECO:0000313" key="9">
    <source>
        <dbReference type="Proteomes" id="UP000295169"/>
    </source>
</evidence>
<evidence type="ECO:0000313" key="8">
    <source>
        <dbReference type="EMBL" id="TCL34084.1"/>
    </source>
</evidence>
<keyword evidence="4" id="KW-0812">Transmembrane</keyword>
<comment type="similarity">
    <text evidence="2">Belongs to the OmpP1/FadL family.</text>
</comment>
<dbReference type="GO" id="GO:0015483">
    <property type="term" value="F:long-chain fatty acid transporting porin activity"/>
    <property type="evidence" value="ECO:0007669"/>
    <property type="project" value="TreeGrafter"/>
</dbReference>
<evidence type="ECO:0000256" key="7">
    <source>
        <dbReference type="ARBA" id="ARBA00023237"/>
    </source>
</evidence>